<gene>
    <name evidence="2" type="ORF">NHX12_010892</name>
</gene>
<accession>A0A9Q0DF65</accession>
<dbReference type="Proteomes" id="UP001148018">
    <property type="component" value="Unassembled WGS sequence"/>
</dbReference>
<keyword evidence="3" id="KW-1185">Reference proteome</keyword>
<comment type="caution">
    <text evidence="2">The sequence shown here is derived from an EMBL/GenBank/DDBJ whole genome shotgun (WGS) entry which is preliminary data.</text>
</comment>
<feature type="region of interest" description="Disordered" evidence="1">
    <location>
        <begin position="111"/>
        <end position="137"/>
    </location>
</feature>
<evidence type="ECO:0000313" key="2">
    <source>
        <dbReference type="EMBL" id="KAJ3587294.1"/>
    </source>
</evidence>
<evidence type="ECO:0000256" key="1">
    <source>
        <dbReference type="SAM" id="MobiDB-lite"/>
    </source>
</evidence>
<organism evidence="2 3">
    <name type="scientific">Muraenolepis orangiensis</name>
    <name type="common">Patagonian moray cod</name>
    <dbReference type="NCBI Taxonomy" id="630683"/>
    <lineage>
        <taxon>Eukaryota</taxon>
        <taxon>Metazoa</taxon>
        <taxon>Chordata</taxon>
        <taxon>Craniata</taxon>
        <taxon>Vertebrata</taxon>
        <taxon>Euteleostomi</taxon>
        <taxon>Actinopterygii</taxon>
        <taxon>Neopterygii</taxon>
        <taxon>Teleostei</taxon>
        <taxon>Neoteleostei</taxon>
        <taxon>Acanthomorphata</taxon>
        <taxon>Zeiogadaria</taxon>
        <taxon>Gadariae</taxon>
        <taxon>Gadiformes</taxon>
        <taxon>Muraenolepidoidei</taxon>
        <taxon>Muraenolepididae</taxon>
        <taxon>Muraenolepis</taxon>
    </lineage>
</organism>
<protein>
    <submittedName>
        <fullName evidence="2">Uncharacterized protein</fullName>
    </submittedName>
</protein>
<evidence type="ECO:0000313" key="3">
    <source>
        <dbReference type="Proteomes" id="UP001148018"/>
    </source>
</evidence>
<feature type="region of interest" description="Disordered" evidence="1">
    <location>
        <begin position="1"/>
        <end position="94"/>
    </location>
</feature>
<dbReference type="EMBL" id="JANIIK010000116">
    <property type="protein sequence ID" value="KAJ3587294.1"/>
    <property type="molecule type" value="Genomic_DNA"/>
</dbReference>
<name>A0A9Q0DF65_9TELE</name>
<sequence length="137" mass="14304">MAPSVWTRGQGTGTERRGAYDLTDVPAAPVAHGLNNPLRAPPPPAGEPRTRVSVSGGGAVTRVPLVSGSGRPVPAASGHRQVPPSRRCQAKQENHYPSMATVSQTLSLTMPQHAVPHGPPAPVKRKKTVDPLISGHQ</sequence>
<proteinExistence type="predicted"/>
<dbReference type="AlphaFoldDB" id="A0A9Q0DF65"/>
<reference evidence="2" key="1">
    <citation type="submission" date="2022-07" db="EMBL/GenBank/DDBJ databases">
        <title>Chromosome-level genome of Muraenolepis orangiensis.</title>
        <authorList>
            <person name="Kim J."/>
        </authorList>
    </citation>
    <scope>NUCLEOTIDE SEQUENCE</scope>
    <source>
        <strain evidence="2">KU_S4_2022</strain>
        <tissue evidence="2">Muscle</tissue>
    </source>
</reference>